<gene>
    <name evidence="1" type="ORF">QUW44_00415</name>
</gene>
<dbReference type="EMBL" id="JAUDDW010000001">
    <property type="protein sequence ID" value="MDM8265638.1"/>
    <property type="molecule type" value="Genomic_DNA"/>
</dbReference>
<dbReference type="Proteomes" id="UP001529343">
    <property type="component" value="Unassembled WGS sequence"/>
</dbReference>
<protein>
    <submittedName>
        <fullName evidence="1">Uncharacterized protein</fullName>
    </submittedName>
</protein>
<comment type="caution">
    <text evidence="1">The sequence shown here is derived from an EMBL/GenBank/DDBJ whole genome shotgun (WGS) entry which is preliminary data.</text>
</comment>
<proteinExistence type="predicted"/>
<reference evidence="2" key="1">
    <citation type="submission" date="2023-06" db="EMBL/GenBank/DDBJ databases">
        <title>Identification and characterization of horizontal gene transfer across gut microbiota members of farm animals based on homology search.</title>
        <authorList>
            <person name="Zeman M."/>
            <person name="Kubasova T."/>
            <person name="Jahodarova E."/>
            <person name="Nykrynova M."/>
            <person name="Rychlik I."/>
        </authorList>
    </citation>
    <scope>NUCLEOTIDE SEQUENCE [LARGE SCALE GENOMIC DNA]</scope>
    <source>
        <strain evidence="2">161_Gplus</strain>
    </source>
</reference>
<evidence type="ECO:0000313" key="1">
    <source>
        <dbReference type="EMBL" id="MDM8265638.1"/>
    </source>
</evidence>
<dbReference type="RefSeq" id="WP_289585578.1">
    <property type="nucleotide sequence ID" value="NZ_JAUDDW010000001.1"/>
</dbReference>
<accession>A0ABT7UVB7</accession>
<keyword evidence="2" id="KW-1185">Reference proteome</keyword>
<sequence>MTTEELIKKLKENKRVDVVVITALDGVKKLVILNDMSNPLFRLPTTATNWLELEVVDSQLIADSLGKESREYVAEQISEYLDTPVKDRFPEKKYRLVANPNSLEETGTYASKYVACIDDSMDSFSFVYGGPTIFSEKDLKQIEESHPNIAPAIDAMKVEVKGDAC</sequence>
<evidence type="ECO:0000313" key="2">
    <source>
        <dbReference type="Proteomes" id="UP001529343"/>
    </source>
</evidence>
<name>A0ABT7UVB7_9LACO</name>
<organism evidence="1 2">
    <name type="scientific">Limosilactobacillus pontis</name>
    <dbReference type="NCBI Taxonomy" id="35787"/>
    <lineage>
        <taxon>Bacteria</taxon>
        <taxon>Bacillati</taxon>
        <taxon>Bacillota</taxon>
        <taxon>Bacilli</taxon>
        <taxon>Lactobacillales</taxon>
        <taxon>Lactobacillaceae</taxon>
        <taxon>Limosilactobacillus</taxon>
    </lineage>
</organism>